<feature type="domain" description="Bacterial toxin 44" evidence="1">
    <location>
        <begin position="49"/>
        <end position="158"/>
    </location>
</feature>
<dbReference type="AlphaFoldDB" id="A0A5M6IA02"/>
<organism evidence="2 3">
    <name type="scientific">Roseospira marina</name>
    <dbReference type="NCBI Taxonomy" id="140057"/>
    <lineage>
        <taxon>Bacteria</taxon>
        <taxon>Pseudomonadati</taxon>
        <taxon>Pseudomonadota</taxon>
        <taxon>Alphaproteobacteria</taxon>
        <taxon>Rhodospirillales</taxon>
        <taxon>Rhodospirillaceae</taxon>
        <taxon>Roseospira</taxon>
    </lineage>
</organism>
<proteinExistence type="predicted"/>
<evidence type="ECO:0000259" key="1">
    <source>
        <dbReference type="Pfam" id="PF15607"/>
    </source>
</evidence>
<dbReference type="RefSeq" id="WP_150063303.1">
    <property type="nucleotide sequence ID" value="NZ_JACHII010000013.1"/>
</dbReference>
<keyword evidence="3" id="KW-1185">Reference proteome</keyword>
<name>A0A5M6IA02_9PROT</name>
<protein>
    <recommendedName>
        <fullName evidence="1">Bacterial toxin 44 domain-containing protein</fullName>
    </recommendedName>
</protein>
<accession>A0A5M6IA02</accession>
<sequence length="183" mass="20094">MTKMVAVAGYIWGEMIKNAGSTVVASISTLLTSGGLTYPLNFYDACQLWKAQVGNRKPWDHKRHIKSTYGDWSTDATSGKSYGFDIWSNVHYGYVGRAAGFWTYVLKAGAGHAQLQAGTSPPGYWSRRFKRIGDADFLAAFDDPKDQAAIELGARLWDTYGKTLTVQQLIDAVRADAAALNTK</sequence>
<evidence type="ECO:0000313" key="2">
    <source>
        <dbReference type="EMBL" id="KAA5604565.1"/>
    </source>
</evidence>
<dbReference type="InterPro" id="IPR028946">
    <property type="entry name" value="Ntox44"/>
</dbReference>
<reference evidence="2 3" key="1">
    <citation type="submission" date="2019-09" db="EMBL/GenBank/DDBJ databases">
        <title>Genome sequence of Roseospira marina, one of the more divergent members of the non-sulfur purple photosynthetic bacterial family, the Rhodospirillaceae.</title>
        <authorList>
            <person name="Meyer T."/>
            <person name="Kyndt J."/>
        </authorList>
    </citation>
    <scope>NUCLEOTIDE SEQUENCE [LARGE SCALE GENOMIC DNA]</scope>
    <source>
        <strain evidence="2 3">DSM 15113</strain>
    </source>
</reference>
<evidence type="ECO:0000313" key="3">
    <source>
        <dbReference type="Proteomes" id="UP000324065"/>
    </source>
</evidence>
<dbReference type="EMBL" id="VWPJ01000016">
    <property type="protein sequence ID" value="KAA5604565.1"/>
    <property type="molecule type" value="Genomic_DNA"/>
</dbReference>
<dbReference type="OrthoDB" id="8479880at2"/>
<dbReference type="Proteomes" id="UP000324065">
    <property type="component" value="Unassembled WGS sequence"/>
</dbReference>
<gene>
    <name evidence="2" type="ORF">F1188_15230</name>
</gene>
<comment type="caution">
    <text evidence="2">The sequence shown here is derived from an EMBL/GenBank/DDBJ whole genome shotgun (WGS) entry which is preliminary data.</text>
</comment>
<dbReference type="Pfam" id="PF15607">
    <property type="entry name" value="Ntox44"/>
    <property type="match status" value="1"/>
</dbReference>